<feature type="binding site" evidence="8">
    <location>
        <position position="97"/>
    </location>
    <ligand>
        <name>Mn(2+)</name>
        <dbReference type="ChEBI" id="CHEBI:29035"/>
    </ligand>
</feature>
<evidence type="ECO:0000259" key="11">
    <source>
        <dbReference type="Pfam" id="PF02777"/>
    </source>
</evidence>
<dbReference type="PRINTS" id="PR01703">
    <property type="entry name" value="MNSODISMTASE"/>
</dbReference>
<evidence type="ECO:0000256" key="8">
    <source>
        <dbReference type="PIRSR" id="PIRSR000349-1"/>
    </source>
</evidence>
<protein>
    <recommendedName>
        <fullName evidence="3 9">Superoxide dismutase</fullName>
        <ecNumber evidence="3 9">1.15.1.1</ecNumber>
    </recommendedName>
</protein>
<sequence length="238" mass="27123">MYLRTLFLRRLSTKPPSNPHATQRLSLPPLEYGYLDYEPAIRNDIMLLHHTEHHQAYVTNYNKALDQLDSATASGDASAVVKLQEALKLNAGGHINHSLFWKCIAPCRERGGEPPRDGLCWAIKKNFGCLESLKQKMTTEAAALPGSGWVWLGVDCQNIKRLIVETTANDDPLVTKVPTLVPLLGIDVCEHAYYLQYENAREDYLKNIWKVISWRYANEVYKMEYLSLYHGDNIFGDK</sequence>
<evidence type="ECO:0000256" key="5">
    <source>
        <dbReference type="ARBA" id="ARBA00023002"/>
    </source>
</evidence>
<dbReference type="AlphaFoldDB" id="A0A9N7N801"/>
<comment type="subcellular location">
    <subcellularLocation>
        <location evidence="1">Mitochondrion</location>
    </subcellularLocation>
</comment>
<dbReference type="Pfam" id="PF02777">
    <property type="entry name" value="Sod_Fe_C"/>
    <property type="match status" value="1"/>
</dbReference>
<reference evidence="12" key="1">
    <citation type="submission" date="2019-12" db="EMBL/GenBank/DDBJ databases">
        <authorList>
            <person name="Scholes J."/>
        </authorList>
    </citation>
    <scope>NUCLEOTIDE SEQUENCE</scope>
</reference>
<comment type="catalytic activity">
    <reaction evidence="7 9">
        <text>2 superoxide + 2 H(+) = H2O2 + O2</text>
        <dbReference type="Rhea" id="RHEA:20696"/>
        <dbReference type="ChEBI" id="CHEBI:15378"/>
        <dbReference type="ChEBI" id="CHEBI:15379"/>
        <dbReference type="ChEBI" id="CHEBI:16240"/>
        <dbReference type="ChEBI" id="CHEBI:18421"/>
        <dbReference type="EC" id="1.15.1.1"/>
    </reaction>
</comment>
<feature type="binding site" evidence="8">
    <location>
        <position position="49"/>
    </location>
    <ligand>
        <name>Mn(2+)</name>
        <dbReference type="ChEBI" id="CHEBI:29035"/>
    </ligand>
</feature>
<dbReference type="EMBL" id="CACSLK010026072">
    <property type="protein sequence ID" value="CAA0825201.1"/>
    <property type="molecule type" value="Genomic_DNA"/>
</dbReference>
<dbReference type="InterPro" id="IPR050265">
    <property type="entry name" value="Fe/Mn_Superoxide_Dismutase"/>
</dbReference>
<evidence type="ECO:0000256" key="3">
    <source>
        <dbReference type="ARBA" id="ARBA00012682"/>
    </source>
</evidence>
<dbReference type="GO" id="GO:0005739">
    <property type="term" value="C:mitochondrion"/>
    <property type="evidence" value="ECO:0007669"/>
    <property type="project" value="UniProtKB-SubCell"/>
</dbReference>
<name>A0A9N7N801_STRHE</name>
<proteinExistence type="inferred from homology"/>
<evidence type="ECO:0000256" key="9">
    <source>
        <dbReference type="RuleBase" id="RU000414"/>
    </source>
</evidence>
<evidence type="ECO:0000256" key="6">
    <source>
        <dbReference type="ARBA" id="ARBA00023128"/>
    </source>
</evidence>
<dbReference type="Proteomes" id="UP001153555">
    <property type="component" value="Unassembled WGS sequence"/>
</dbReference>
<comment type="function">
    <text evidence="9">Destroys radicals which are normally produced within the cells and which are toxic to biological systems.</text>
</comment>
<dbReference type="SUPFAM" id="SSF46609">
    <property type="entry name" value="Fe,Mn superoxide dismutase (SOD), N-terminal domain"/>
    <property type="match status" value="1"/>
</dbReference>
<keyword evidence="6" id="KW-0496">Mitochondrion</keyword>
<dbReference type="InterPro" id="IPR036324">
    <property type="entry name" value="Mn/Fe_SOD_N_sf"/>
</dbReference>
<evidence type="ECO:0000313" key="13">
    <source>
        <dbReference type="Proteomes" id="UP001153555"/>
    </source>
</evidence>
<dbReference type="InterPro" id="IPR019831">
    <property type="entry name" value="Mn/Fe_SOD_N"/>
</dbReference>
<evidence type="ECO:0000256" key="1">
    <source>
        <dbReference type="ARBA" id="ARBA00004173"/>
    </source>
</evidence>
<feature type="domain" description="Manganese/iron superoxide dismutase N-terminal" evidence="10">
    <location>
        <begin position="26"/>
        <end position="104"/>
    </location>
</feature>
<dbReference type="PANTHER" id="PTHR11404">
    <property type="entry name" value="SUPEROXIDE DISMUTASE 2"/>
    <property type="match status" value="1"/>
</dbReference>
<gene>
    <name evidence="12" type="ORF">SHERM_21985</name>
</gene>
<dbReference type="OrthoDB" id="239262at2759"/>
<dbReference type="InterPro" id="IPR019832">
    <property type="entry name" value="Mn/Fe_SOD_C"/>
</dbReference>
<dbReference type="SUPFAM" id="SSF54719">
    <property type="entry name" value="Fe,Mn superoxide dismutase (SOD), C-terminal domain"/>
    <property type="match status" value="1"/>
</dbReference>
<feature type="binding site" evidence="8">
    <location>
        <position position="191"/>
    </location>
    <ligand>
        <name>Mn(2+)</name>
        <dbReference type="ChEBI" id="CHEBI:29035"/>
    </ligand>
</feature>
<dbReference type="Pfam" id="PF00081">
    <property type="entry name" value="Sod_Fe_N"/>
    <property type="match status" value="1"/>
</dbReference>
<evidence type="ECO:0000256" key="7">
    <source>
        <dbReference type="ARBA" id="ARBA00049204"/>
    </source>
</evidence>
<dbReference type="GO" id="GO:0030145">
    <property type="term" value="F:manganese ion binding"/>
    <property type="evidence" value="ECO:0007669"/>
    <property type="project" value="TreeGrafter"/>
</dbReference>
<evidence type="ECO:0000259" key="10">
    <source>
        <dbReference type="Pfam" id="PF00081"/>
    </source>
</evidence>
<feature type="binding site" evidence="8">
    <location>
        <position position="187"/>
    </location>
    <ligand>
        <name>Mn(2+)</name>
        <dbReference type="ChEBI" id="CHEBI:29035"/>
    </ligand>
</feature>
<dbReference type="InterPro" id="IPR001189">
    <property type="entry name" value="Mn/Fe_SOD"/>
</dbReference>
<dbReference type="PIRSF" id="PIRSF000349">
    <property type="entry name" value="SODismutase"/>
    <property type="match status" value="1"/>
</dbReference>
<dbReference type="FunFam" id="1.10.287.990:FF:000001">
    <property type="entry name" value="Superoxide dismutase"/>
    <property type="match status" value="1"/>
</dbReference>
<comment type="caution">
    <text evidence="12">The sequence shown here is derived from an EMBL/GenBank/DDBJ whole genome shotgun (WGS) entry which is preliminary data.</text>
</comment>
<feature type="domain" description="Manganese/iron superoxide dismutase C-terminal" evidence="11">
    <location>
        <begin position="119"/>
        <end position="219"/>
    </location>
</feature>
<dbReference type="EC" id="1.15.1.1" evidence="3 9"/>
<comment type="similarity">
    <text evidence="2 9">Belongs to the iron/manganese superoxide dismutase family.</text>
</comment>
<dbReference type="Gene3D" id="3.55.40.20">
    <property type="entry name" value="Iron/manganese superoxide dismutase, C-terminal domain"/>
    <property type="match status" value="1"/>
</dbReference>
<evidence type="ECO:0000256" key="4">
    <source>
        <dbReference type="ARBA" id="ARBA00022723"/>
    </source>
</evidence>
<dbReference type="InterPro" id="IPR036314">
    <property type="entry name" value="SOD_C_sf"/>
</dbReference>
<keyword evidence="4 8" id="KW-0479">Metal-binding</keyword>
<dbReference type="PANTHER" id="PTHR11404:SF6">
    <property type="entry name" value="SUPEROXIDE DISMUTASE [MN], MITOCHONDRIAL"/>
    <property type="match status" value="1"/>
</dbReference>
<dbReference type="GO" id="GO:0004784">
    <property type="term" value="F:superoxide dismutase activity"/>
    <property type="evidence" value="ECO:0007669"/>
    <property type="project" value="UniProtKB-EC"/>
</dbReference>
<keyword evidence="5 9" id="KW-0560">Oxidoreductase</keyword>
<keyword evidence="13" id="KW-1185">Reference proteome</keyword>
<evidence type="ECO:0000313" key="12">
    <source>
        <dbReference type="EMBL" id="CAA0825201.1"/>
    </source>
</evidence>
<evidence type="ECO:0000256" key="2">
    <source>
        <dbReference type="ARBA" id="ARBA00008714"/>
    </source>
</evidence>
<organism evidence="12 13">
    <name type="scientific">Striga hermonthica</name>
    <name type="common">Purple witchweed</name>
    <name type="synonym">Buchnera hermonthica</name>
    <dbReference type="NCBI Taxonomy" id="68872"/>
    <lineage>
        <taxon>Eukaryota</taxon>
        <taxon>Viridiplantae</taxon>
        <taxon>Streptophyta</taxon>
        <taxon>Embryophyta</taxon>
        <taxon>Tracheophyta</taxon>
        <taxon>Spermatophyta</taxon>
        <taxon>Magnoliopsida</taxon>
        <taxon>eudicotyledons</taxon>
        <taxon>Gunneridae</taxon>
        <taxon>Pentapetalae</taxon>
        <taxon>asterids</taxon>
        <taxon>lamiids</taxon>
        <taxon>Lamiales</taxon>
        <taxon>Orobanchaceae</taxon>
        <taxon>Buchnereae</taxon>
        <taxon>Striga</taxon>
    </lineage>
</organism>
<dbReference type="Gene3D" id="1.10.287.990">
    <property type="entry name" value="Fe,Mn superoxide dismutase (SOD) domain"/>
    <property type="match status" value="1"/>
</dbReference>
<accession>A0A9N7N801</accession>